<organism evidence="1">
    <name type="scientific">Solanum chacoense</name>
    <name type="common">Chaco potato</name>
    <dbReference type="NCBI Taxonomy" id="4108"/>
    <lineage>
        <taxon>Eukaryota</taxon>
        <taxon>Viridiplantae</taxon>
        <taxon>Streptophyta</taxon>
        <taxon>Embryophyta</taxon>
        <taxon>Tracheophyta</taxon>
        <taxon>Spermatophyta</taxon>
        <taxon>Magnoliopsida</taxon>
        <taxon>eudicotyledons</taxon>
        <taxon>Gunneridae</taxon>
        <taxon>Pentapetalae</taxon>
        <taxon>asterids</taxon>
        <taxon>lamiids</taxon>
        <taxon>Solanales</taxon>
        <taxon>Solanaceae</taxon>
        <taxon>Solanoideae</taxon>
        <taxon>Solaneae</taxon>
        <taxon>Solanum</taxon>
    </lineage>
</organism>
<dbReference type="AlphaFoldDB" id="A0A0V0HSN8"/>
<sequence>MVCDIIVDVSTPQDYRPTIFESISLEDILCVKPHFHSYLMYCIIEFALHIFRLSPAQPKTFSLQSLSPHLSLNIHLIASHQ</sequence>
<reference evidence="1" key="1">
    <citation type="submission" date="2015-12" db="EMBL/GenBank/DDBJ databases">
        <title>Gene expression during late stages of embryo sac development: a critical building block for successful pollen-pistil interactions.</title>
        <authorList>
            <person name="Liu Y."/>
            <person name="Joly V."/>
            <person name="Sabar M."/>
            <person name="Matton D.P."/>
        </authorList>
    </citation>
    <scope>NUCLEOTIDE SEQUENCE</scope>
</reference>
<dbReference type="EMBL" id="GEDG01015485">
    <property type="protein sequence ID" value="JAP23425.1"/>
    <property type="molecule type" value="Transcribed_RNA"/>
</dbReference>
<name>A0A0V0HSN8_SOLCH</name>
<protein>
    <submittedName>
        <fullName evidence="1">Putative ovule protein</fullName>
    </submittedName>
</protein>
<evidence type="ECO:0000313" key="1">
    <source>
        <dbReference type="EMBL" id="JAP23425.1"/>
    </source>
</evidence>
<accession>A0A0V0HSN8</accession>
<proteinExistence type="predicted"/>